<organism evidence="2 3">
    <name type="scientific">Setaria digitata</name>
    <dbReference type="NCBI Taxonomy" id="48799"/>
    <lineage>
        <taxon>Eukaryota</taxon>
        <taxon>Metazoa</taxon>
        <taxon>Ecdysozoa</taxon>
        <taxon>Nematoda</taxon>
        <taxon>Chromadorea</taxon>
        <taxon>Rhabditida</taxon>
        <taxon>Spirurina</taxon>
        <taxon>Spiruromorpha</taxon>
        <taxon>Filarioidea</taxon>
        <taxon>Setariidae</taxon>
        <taxon>Setaria</taxon>
    </lineage>
</organism>
<protein>
    <submittedName>
        <fullName evidence="3">VWFA domain-containing protein</fullName>
    </submittedName>
</protein>
<dbReference type="PANTHER" id="PTHR24020:SF87">
    <property type="entry name" value="COLLAGEN ALPHA-1(VI) CHAIN-LIKE"/>
    <property type="match status" value="1"/>
</dbReference>
<dbReference type="Pfam" id="PF00092">
    <property type="entry name" value="VWA"/>
    <property type="match status" value="1"/>
</dbReference>
<dbReference type="InterPro" id="IPR036465">
    <property type="entry name" value="vWFA_dom_sf"/>
</dbReference>
<dbReference type="WBParaSite" id="sdigi.contig197.g5983.t1">
    <property type="protein sequence ID" value="sdigi.contig197.g5983.t1"/>
    <property type="gene ID" value="sdigi.contig197.g5983"/>
</dbReference>
<name>A0A915PN66_9BILA</name>
<evidence type="ECO:0000313" key="3">
    <source>
        <dbReference type="WBParaSite" id="sdigi.contig197.g5983.t1"/>
    </source>
</evidence>
<proteinExistence type="predicted"/>
<dbReference type="SMART" id="SM00327">
    <property type="entry name" value="VWA"/>
    <property type="match status" value="1"/>
</dbReference>
<keyword evidence="2" id="KW-1185">Reference proteome</keyword>
<accession>A0A915PN66</accession>
<evidence type="ECO:0000313" key="2">
    <source>
        <dbReference type="Proteomes" id="UP000887581"/>
    </source>
</evidence>
<dbReference type="InterPro" id="IPR002035">
    <property type="entry name" value="VWF_A"/>
</dbReference>
<evidence type="ECO:0000259" key="1">
    <source>
        <dbReference type="PROSITE" id="PS50234"/>
    </source>
</evidence>
<feature type="domain" description="VWFA" evidence="1">
    <location>
        <begin position="1"/>
        <end position="167"/>
    </location>
</feature>
<dbReference type="PANTHER" id="PTHR24020">
    <property type="entry name" value="COLLAGEN ALPHA"/>
    <property type="match status" value="1"/>
</dbReference>
<dbReference type="AlphaFoldDB" id="A0A915PN66"/>
<reference evidence="3" key="1">
    <citation type="submission" date="2022-11" db="UniProtKB">
        <authorList>
            <consortium name="WormBaseParasite"/>
        </authorList>
    </citation>
    <scope>IDENTIFICATION</scope>
</reference>
<dbReference type="InterPro" id="IPR050525">
    <property type="entry name" value="ECM_Assembly_Org"/>
</dbReference>
<dbReference type="Gene3D" id="3.40.50.410">
    <property type="entry name" value="von Willebrand factor, type A domain"/>
    <property type="match status" value="1"/>
</dbReference>
<dbReference type="PROSITE" id="PS50234">
    <property type="entry name" value="VWFA"/>
    <property type="match status" value="1"/>
</dbReference>
<dbReference type="SUPFAM" id="SSF53300">
    <property type="entry name" value="vWA-like"/>
    <property type="match status" value="1"/>
</dbReference>
<sequence length="171" mass="19081">MAEELINRLLIGRRFSRVALITFSSVGKTRTQFNLNRSRYFDGKQLVAAIRRLESSGGTTAVGEGIRLGIEQQDEKNGGRPIGIAKKAMLVFTDGWSNRGPDVEEMSRNAKGAGFVLYTVVYEGDGRIDANSPGLNLYTIEAVANDQKHIYSERNFTQLIQELRKRNLPCL</sequence>
<dbReference type="Proteomes" id="UP000887581">
    <property type="component" value="Unplaced"/>
</dbReference>